<evidence type="ECO:0000313" key="3">
    <source>
        <dbReference type="Proteomes" id="UP000507470"/>
    </source>
</evidence>
<protein>
    <recommendedName>
        <fullName evidence="1">Death domain-containing protein</fullName>
    </recommendedName>
</protein>
<sequence>MHGICQFYSTLSDAQNSSGHQPMPFEIEFGVFCKSDICFFHHNEICPNSPWFCSQHRKNNEVGYLQAWFSEKEPSDKCLSTCIGLGRMALEQCPSDKHLRRLVGELSPGKCRELAIKFGLEVNEWENFEYQFQFQIPDDLKFVAIQFCRGKSRDFTFRMLVRVLEKLELSHHLLCKVLRDVKPDVSGIPEDTLNSPPSNKVLLDLSNHIGNSTMQLAIELDIDSTTIQQIQYKHKTKLLEQTKEILQIWSKKQHPKPTLLLLIKALHRIGKMGSLRGLRF</sequence>
<evidence type="ECO:0000259" key="1">
    <source>
        <dbReference type="PROSITE" id="PS50017"/>
    </source>
</evidence>
<dbReference type="InterPro" id="IPR011029">
    <property type="entry name" value="DEATH-like_dom_sf"/>
</dbReference>
<dbReference type="AlphaFoldDB" id="A0A6J8DKS3"/>
<gene>
    <name evidence="2" type="ORF">MCOR_41512</name>
</gene>
<dbReference type="Proteomes" id="UP000507470">
    <property type="component" value="Unassembled WGS sequence"/>
</dbReference>
<evidence type="ECO:0000313" key="2">
    <source>
        <dbReference type="EMBL" id="CAC5408101.1"/>
    </source>
</evidence>
<dbReference type="GO" id="GO:0007165">
    <property type="term" value="P:signal transduction"/>
    <property type="evidence" value="ECO:0007669"/>
    <property type="project" value="InterPro"/>
</dbReference>
<organism evidence="2 3">
    <name type="scientific">Mytilus coruscus</name>
    <name type="common">Sea mussel</name>
    <dbReference type="NCBI Taxonomy" id="42192"/>
    <lineage>
        <taxon>Eukaryota</taxon>
        <taxon>Metazoa</taxon>
        <taxon>Spiralia</taxon>
        <taxon>Lophotrochozoa</taxon>
        <taxon>Mollusca</taxon>
        <taxon>Bivalvia</taxon>
        <taxon>Autobranchia</taxon>
        <taxon>Pteriomorphia</taxon>
        <taxon>Mytilida</taxon>
        <taxon>Mytiloidea</taxon>
        <taxon>Mytilidae</taxon>
        <taxon>Mytilinae</taxon>
        <taxon>Mytilus</taxon>
    </lineage>
</organism>
<name>A0A6J8DKS3_MYTCO</name>
<dbReference type="EMBL" id="CACVKT020007510">
    <property type="protein sequence ID" value="CAC5408101.1"/>
    <property type="molecule type" value="Genomic_DNA"/>
</dbReference>
<dbReference type="Pfam" id="PF00531">
    <property type="entry name" value="Death"/>
    <property type="match status" value="1"/>
</dbReference>
<dbReference type="Gene3D" id="1.10.533.10">
    <property type="entry name" value="Death Domain, Fas"/>
    <property type="match status" value="1"/>
</dbReference>
<proteinExistence type="predicted"/>
<reference evidence="2 3" key="1">
    <citation type="submission" date="2020-06" db="EMBL/GenBank/DDBJ databases">
        <authorList>
            <person name="Li R."/>
            <person name="Bekaert M."/>
        </authorList>
    </citation>
    <scope>NUCLEOTIDE SEQUENCE [LARGE SCALE GENOMIC DNA]</scope>
    <source>
        <strain evidence="3">wild</strain>
    </source>
</reference>
<dbReference type="InterPro" id="IPR000488">
    <property type="entry name" value="Death_dom"/>
</dbReference>
<dbReference type="PROSITE" id="PS50017">
    <property type="entry name" value="DEATH_DOMAIN"/>
    <property type="match status" value="1"/>
</dbReference>
<feature type="domain" description="Death" evidence="1">
    <location>
        <begin position="198"/>
        <end position="280"/>
    </location>
</feature>
<keyword evidence="3" id="KW-1185">Reference proteome</keyword>
<dbReference type="OrthoDB" id="10337291at2759"/>
<dbReference type="SUPFAM" id="SSF47986">
    <property type="entry name" value="DEATH domain"/>
    <property type="match status" value="1"/>
</dbReference>
<accession>A0A6J8DKS3</accession>
<dbReference type="CDD" id="cd01670">
    <property type="entry name" value="Death"/>
    <property type="match status" value="1"/>
</dbReference>